<evidence type="ECO:0000256" key="1">
    <source>
        <dbReference type="SAM" id="MobiDB-lite"/>
    </source>
</evidence>
<dbReference type="Proteomes" id="UP000724874">
    <property type="component" value="Unassembled WGS sequence"/>
</dbReference>
<comment type="caution">
    <text evidence="2">The sequence shown here is derived from an EMBL/GenBank/DDBJ whole genome shotgun (WGS) entry which is preliminary data.</text>
</comment>
<dbReference type="AlphaFoldDB" id="A0A9P5NLJ9"/>
<dbReference type="EMBL" id="JADNYJ010000041">
    <property type="protein sequence ID" value="KAF8901475.1"/>
    <property type="molecule type" value="Genomic_DNA"/>
</dbReference>
<gene>
    <name evidence="2" type="ORF">CPB84DRAFT_1777374</name>
</gene>
<feature type="region of interest" description="Disordered" evidence="1">
    <location>
        <begin position="323"/>
        <end position="377"/>
    </location>
</feature>
<evidence type="ECO:0000313" key="2">
    <source>
        <dbReference type="EMBL" id="KAF8901475.1"/>
    </source>
</evidence>
<feature type="compositionally biased region" description="Polar residues" evidence="1">
    <location>
        <begin position="31"/>
        <end position="55"/>
    </location>
</feature>
<feature type="compositionally biased region" description="Basic residues" evidence="1">
    <location>
        <begin position="520"/>
        <end position="531"/>
    </location>
</feature>
<reference evidence="2" key="1">
    <citation type="submission" date="2020-11" db="EMBL/GenBank/DDBJ databases">
        <authorList>
            <consortium name="DOE Joint Genome Institute"/>
            <person name="Ahrendt S."/>
            <person name="Riley R."/>
            <person name="Andreopoulos W."/>
            <person name="LaButti K."/>
            <person name="Pangilinan J."/>
            <person name="Ruiz-duenas F.J."/>
            <person name="Barrasa J.M."/>
            <person name="Sanchez-Garcia M."/>
            <person name="Camarero S."/>
            <person name="Miyauchi S."/>
            <person name="Serrano A."/>
            <person name="Linde D."/>
            <person name="Babiker R."/>
            <person name="Drula E."/>
            <person name="Ayuso-Fernandez I."/>
            <person name="Pacheco R."/>
            <person name="Padilla G."/>
            <person name="Ferreira P."/>
            <person name="Barriuso J."/>
            <person name="Kellner H."/>
            <person name="Castanera R."/>
            <person name="Alfaro M."/>
            <person name="Ramirez L."/>
            <person name="Pisabarro A.G."/>
            <person name="Kuo A."/>
            <person name="Tritt A."/>
            <person name="Lipzen A."/>
            <person name="He G."/>
            <person name="Yan M."/>
            <person name="Ng V."/>
            <person name="Cullen D."/>
            <person name="Martin F."/>
            <person name="Rosso M.-N."/>
            <person name="Henrissat B."/>
            <person name="Hibbett D."/>
            <person name="Martinez A.T."/>
            <person name="Grigoriev I.V."/>
        </authorList>
    </citation>
    <scope>NUCLEOTIDE SEQUENCE</scope>
    <source>
        <strain evidence="2">AH 44721</strain>
    </source>
</reference>
<feature type="region of interest" description="Disordered" evidence="1">
    <location>
        <begin position="475"/>
        <end position="544"/>
    </location>
</feature>
<keyword evidence="3" id="KW-1185">Reference proteome</keyword>
<feature type="region of interest" description="Disordered" evidence="1">
    <location>
        <begin position="625"/>
        <end position="650"/>
    </location>
</feature>
<protein>
    <submittedName>
        <fullName evidence="2">Uncharacterized protein</fullName>
    </submittedName>
</protein>
<feature type="compositionally biased region" description="Polar residues" evidence="1">
    <location>
        <begin position="346"/>
        <end position="369"/>
    </location>
</feature>
<dbReference type="OrthoDB" id="3058472at2759"/>
<sequence>MADYYASRHPSQEPSYTGDDVDENAMRRSITRGSHQSHPSVSPSTRSWVQANQMNPPGPPPLDDDVTPSPSPSHRRSRPLPDPSTYRPQSAYQPYGPPDVVQEEQRMDVYAHPAVSPPLPFGFPTEELGDEAPVQLPSSPMPYSNHLRPPLRENRSFVGGFFSGLKRLPKMLKGGGGGKQRLLKRKGTFGTDTLTEGTSTATAITRGNTLPRYLSNPSIGPTNPQFAHRLSMAVNKGELLPSSTPTVFHLRQNQAGPQYPMVTITPASDGDRITEEQASFFEEPPDGSHNLFMGDNGEHGEHMVPDPQERTTVMVYNTDSQAPTIAPVPIGPMPPRQATPGPRVSYQAQLPTRANVQAQTEQHPTSTDPQLHAPTPVRPTPPILQSPKEVLSSTQATSSYTISAAPSFYDPSYATDLTPVEKFFKGLYNLPWVAHERITIDYRPADSKRAQDKIRGLKKPMASWYRSLIPRSRRTSRSLDLLSSGTPSSSTPTSLGNPLTPLASPISRRSGRSSNTNSRSRPKRHRKKRHTVSSSATGMSMGVPIPQRNGSPIIPTAYPYAYPGYPYAYPYSAYPTAMPFSTSPRGPRKHKSKRTMKYPHGYAPYQPMAIPPMGPMAPAGAPLYIISPSPPQSANGGGGNESQPQPQAHLQPQLLHAHPSMQMIMPYVPGAFNPNPSMVSPPLTPQRPEAFGS</sequence>
<accession>A0A9P5NLJ9</accession>
<name>A0A9P5NLJ9_GYMJU</name>
<feature type="compositionally biased region" description="Low complexity" evidence="1">
    <location>
        <begin position="478"/>
        <end position="502"/>
    </location>
</feature>
<organism evidence="2 3">
    <name type="scientific">Gymnopilus junonius</name>
    <name type="common">Spectacular rustgill mushroom</name>
    <name type="synonym">Gymnopilus spectabilis subsp. junonius</name>
    <dbReference type="NCBI Taxonomy" id="109634"/>
    <lineage>
        <taxon>Eukaryota</taxon>
        <taxon>Fungi</taxon>
        <taxon>Dikarya</taxon>
        <taxon>Basidiomycota</taxon>
        <taxon>Agaricomycotina</taxon>
        <taxon>Agaricomycetes</taxon>
        <taxon>Agaricomycetidae</taxon>
        <taxon>Agaricales</taxon>
        <taxon>Agaricineae</taxon>
        <taxon>Hymenogastraceae</taxon>
        <taxon>Gymnopilus</taxon>
    </lineage>
</organism>
<feature type="region of interest" description="Disordered" evidence="1">
    <location>
        <begin position="1"/>
        <end position="98"/>
    </location>
</feature>
<proteinExistence type="predicted"/>
<evidence type="ECO:0000313" key="3">
    <source>
        <dbReference type="Proteomes" id="UP000724874"/>
    </source>
</evidence>